<proteinExistence type="predicted"/>
<accession>A0AAE7PJY2</accession>
<dbReference type="InterPro" id="IPR027351">
    <property type="entry name" value="(+)RNA_virus_helicase_core_dom"/>
</dbReference>
<dbReference type="GO" id="GO:0008174">
    <property type="term" value="F:mRNA methyltransferase activity"/>
    <property type="evidence" value="ECO:0007669"/>
    <property type="project" value="UniProtKB-UniRule"/>
</dbReference>
<feature type="compositionally biased region" description="Basic and acidic residues" evidence="8">
    <location>
        <begin position="564"/>
        <end position="583"/>
    </location>
</feature>
<dbReference type="Pfam" id="PF01443">
    <property type="entry name" value="Viral_helicase1"/>
    <property type="match status" value="1"/>
</dbReference>
<evidence type="ECO:0000256" key="4">
    <source>
        <dbReference type="ARBA" id="ARBA00022741"/>
    </source>
</evidence>
<feature type="region of interest" description="Disordered" evidence="8">
    <location>
        <begin position="564"/>
        <end position="600"/>
    </location>
</feature>
<protein>
    <submittedName>
        <fullName evidence="12">Replicase</fullName>
    </submittedName>
</protein>
<evidence type="ECO:0000256" key="5">
    <source>
        <dbReference type="ARBA" id="ARBA00022801"/>
    </source>
</evidence>
<keyword evidence="7" id="KW-0693">Viral RNA replication</keyword>
<dbReference type="InterPro" id="IPR007094">
    <property type="entry name" value="RNA-dir_pol_PSvirus"/>
</dbReference>
<dbReference type="InterPro" id="IPR043502">
    <property type="entry name" value="DNA/RNA_pol_sf"/>
</dbReference>
<dbReference type="GO" id="GO:0016787">
    <property type="term" value="F:hydrolase activity"/>
    <property type="evidence" value="ECO:0007669"/>
    <property type="project" value="UniProtKB-KW"/>
</dbReference>
<keyword evidence="4" id="KW-0547">Nucleotide-binding</keyword>
<dbReference type="EMBL" id="MW323519">
    <property type="protein sequence ID" value="QQZ02645.1"/>
    <property type="molecule type" value="Genomic_RNA"/>
</dbReference>
<dbReference type="PROSITE" id="PS50507">
    <property type="entry name" value="RDRP_SSRNA_POS"/>
    <property type="match status" value="1"/>
</dbReference>
<dbReference type="InterPro" id="IPR002588">
    <property type="entry name" value="Alphavirus-like_MT_dom"/>
</dbReference>
<keyword evidence="5" id="KW-0378">Hydrolase</keyword>
<dbReference type="GO" id="GO:0006351">
    <property type="term" value="P:DNA-templated transcription"/>
    <property type="evidence" value="ECO:0007669"/>
    <property type="project" value="InterPro"/>
</dbReference>
<evidence type="ECO:0000313" key="12">
    <source>
        <dbReference type="EMBL" id="QQZ02645.1"/>
    </source>
</evidence>
<feature type="domain" description="Alphavirus-like MT" evidence="11">
    <location>
        <begin position="63"/>
        <end position="236"/>
    </location>
</feature>
<reference evidence="12" key="2">
    <citation type="journal article" date="2021" name="Acta Virol.">
        <title>A novel tepovirus, Agave virus T, identified by the analysis of the transcriptome data of blue agave (Agave tequilana).</title>
        <authorList>
            <person name="Goh C.J."/>
            <person name="Park D."/>
            <person name="Hahn Y."/>
        </authorList>
    </citation>
    <scope>NUCLEOTIDE SEQUENCE</scope>
    <source>
        <strain evidence="12">AT</strain>
    </source>
</reference>
<dbReference type="Proteomes" id="UP000831293">
    <property type="component" value="Segment"/>
</dbReference>
<dbReference type="GO" id="GO:0003968">
    <property type="term" value="F:RNA-directed RNA polymerase activity"/>
    <property type="evidence" value="ECO:0007669"/>
    <property type="project" value="UniProtKB-KW"/>
</dbReference>
<evidence type="ECO:0000256" key="1">
    <source>
        <dbReference type="ARBA" id="ARBA00022484"/>
    </source>
</evidence>
<dbReference type="Gene3D" id="3.40.50.300">
    <property type="entry name" value="P-loop containing nucleotide triphosphate hydrolases"/>
    <property type="match status" value="1"/>
</dbReference>
<evidence type="ECO:0000256" key="2">
    <source>
        <dbReference type="ARBA" id="ARBA00022679"/>
    </source>
</evidence>
<keyword evidence="3" id="KW-0548">Nucleotidyltransferase</keyword>
<evidence type="ECO:0000256" key="8">
    <source>
        <dbReference type="SAM" id="MobiDB-lite"/>
    </source>
</evidence>
<dbReference type="InterPro" id="IPR001788">
    <property type="entry name" value="RNA-dep_RNA_pol_alsuvir"/>
</dbReference>
<sequence length="1605" mass="184448">MAFNFRTPAELFLNSVPKAQSDKIHAIDARRFKESHEADCSLFDYYVHDEAKERLTDAGMQLSPNAWGIHSHPASKMIENHLLYKVIPEDIKGKSLVIGFVKLSKLDKFLSRNKVDVLAINRMVTAKDHVRYHGFAINDTSMSTFIEKLNGRKNLFLFDELHYWSLDQLNELLENSSLDFLVATVVHPFEVEMGEKKSLNPELYNFKVKGDKLFNYPNGKVEEAYVQPKHLPLHFISEFINKRGRFAVERTYSLGAHHVFVIQRGCLLTQSQQVAPSTSAMSFSWLLGFGTPGAVRVRINIFKKLITYLMSLKKPDRESAVAKVRQLCNSEIFTDELLFAVHLGKLIAEMGMDDNFGRQGIVKFLVRGLASLFPARVAAILNAKMANSRKMGELLHFLDEPSVVYNTYKFQKGCVRDYSFIHEFIFDNDYVAEEEDVAQDFEERFFFGQTSKQRMKKEKIDGSYSYTPENLYAASERFNRGFCKSPVKIALKAKEGAKLNVLSNPTFEVSPEELRFKGPAYRNSLFIDEFLNAYKKIQIDGPRFVTDADGDAEMDCSSDIEHEEIHDQQAADEEKPEEDSHNETEEEEAEIFSENSETLSEFDDTKCDSFQIKYDLLREKVEMGGLKAACLLEALSKVMRVKIEMVLAILCGRDQTWADWFLKDIGAELADVEKALSDLDLPAIIHTEDGVHKVDGQGFKEVELWLHDNHVFTEKPLSFAQMGKFSRFTEKRDIFSKMSGNKCFFLTKYPFEIERADALIKSMKATYTGVVMSKFQKTPMLNGAPDLTVGCLFGFAGSGKSRELTVKLRCYFNRHDTLIISPRKFLAEAFIHDLTAVASTKMNIKVKTWELGLKSITKAQVIVIDEISLYPPGYLDLCLALKKKEAQVVVLGDPLQTRYHSKDDALTLKGQADVDRFKIERYLLRSHRLSSELSYMFEFPCLSSEKLHELHGKIYRQEEALSVDLKGSDVQWLVASQNMKRKYSHRGVPKTFGEVQGLTFNFCVVVICSDAHLVSNFAWMVALTRGRSGFCFLVDSVNDKEAVRINLQGRLIEKAMSKKKVTNTFLRAMAGVSLETAEFIEDVETFKTTESVEEKLEGDPWLKSLVPLLEYPEAFDIEPREELKHDSPPKTHLCMASKAHTSILMNEAKGREGREFRSISGWSEQFSDLDHKKGRKFPDVSYAEAYETIYPKHTLSDDVTFWAAIQKRIVKSNPQKEARKLERDMPIGKEILNEVLKVYPLENIWVDLAEHEKNFFKRRVEKSKGLIQSHSNRSDPDWKLDHFFLFMKSQLCTKKEKRFCDAKAGQTLACFAHQLLCRFGVPFRVFEEKVKKQLPKNVYIHTMKNFDQLNDWVKENVDEHLGTESDYEAFDRSQDSLILAFELHLLKHMGWDENLLQDYKVIKMYMGCRLGSLAIMRFTGEFGTFFFNTMANLAFTVLRYNVNRNTRLALAGDDMYAVGKLQLRRDREDLLDKFTLKAKVQFTESPMFCGWYMTPFGIIKEPRLVLERWLIAEEKGTLKECIINYAIEVSYGYRLGEYQYEVIKNIEDQQAIVRKIIKKSKFLPLSVFRLFHTVDNGFGSSEHFSEEMGVESEHHGCCGLECHLH</sequence>
<evidence type="ECO:0000259" key="9">
    <source>
        <dbReference type="PROSITE" id="PS50507"/>
    </source>
</evidence>
<dbReference type="InterPro" id="IPR027417">
    <property type="entry name" value="P-loop_NTPase"/>
</dbReference>
<organism evidence="12 13">
    <name type="scientific">Agave virus T</name>
    <dbReference type="NCBI Taxonomy" id="2805380"/>
    <lineage>
        <taxon>Viruses</taxon>
        <taxon>Riboviria</taxon>
        <taxon>Orthornavirae</taxon>
        <taxon>Kitrinoviricota</taxon>
        <taxon>Alsuviricetes</taxon>
        <taxon>Tymovirales</taxon>
        <taxon>Betaflexiviridae</taxon>
        <taxon>Trivirinae</taxon>
        <taxon>Tepovirus</taxon>
        <taxon>Tepovirus tafagavis</taxon>
        <taxon>Tepovirus AgVT</taxon>
    </lineage>
</organism>
<evidence type="ECO:0000256" key="6">
    <source>
        <dbReference type="ARBA" id="ARBA00022840"/>
    </source>
</evidence>
<name>A0AAE7PJY2_9VIRU</name>
<keyword evidence="13" id="KW-1185">Reference proteome</keyword>
<dbReference type="GeneID" id="80539625"/>
<dbReference type="SUPFAM" id="SSF56672">
    <property type="entry name" value="DNA/RNA polymerases"/>
    <property type="match status" value="1"/>
</dbReference>
<dbReference type="Pfam" id="PF01660">
    <property type="entry name" value="Vmethyltransf"/>
    <property type="match status" value="1"/>
</dbReference>
<dbReference type="GO" id="GO:0016556">
    <property type="term" value="P:mRNA modification"/>
    <property type="evidence" value="ECO:0007669"/>
    <property type="project" value="InterPro"/>
</dbReference>
<dbReference type="Pfam" id="PF00978">
    <property type="entry name" value="RdRP_2"/>
    <property type="match status" value="1"/>
</dbReference>
<dbReference type="GO" id="GO:0039694">
    <property type="term" value="P:viral RNA genome replication"/>
    <property type="evidence" value="ECO:0007669"/>
    <property type="project" value="InterPro"/>
</dbReference>
<dbReference type="RefSeq" id="YP_010800953.1">
    <property type="nucleotide sequence ID" value="NC_076928.1"/>
</dbReference>
<feature type="domain" description="(+)RNA virus helicase C-terminal" evidence="10">
    <location>
        <begin position="761"/>
        <end position="1077"/>
    </location>
</feature>
<dbReference type="GO" id="GO:0003723">
    <property type="term" value="F:RNA binding"/>
    <property type="evidence" value="ECO:0007669"/>
    <property type="project" value="InterPro"/>
</dbReference>
<reference evidence="12" key="1">
    <citation type="submission" date="2020-12" db="EMBL/GenBank/DDBJ databases">
        <authorList>
            <person name="Visel A."/>
            <person name="Hahn Y."/>
        </authorList>
    </citation>
    <scope>NUCLEOTIDE SEQUENCE</scope>
    <source>
        <strain evidence="12">AT</strain>
    </source>
</reference>
<dbReference type="PROSITE" id="PS51657">
    <property type="entry name" value="PSRV_HELICASE"/>
    <property type="match status" value="1"/>
</dbReference>
<evidence type="ECO:0000313" key="13">
    <source>
        <dbReference type="Proteomes" id="UP000831293"/>
    </source>
</evidence>
<evidence type="ECO:0000259" key="10">
    <source>
        <dbReference type="PROSITE" id="PS51657"/>
    </source>
</evidence>
<dbReference type="GO" id="GO:0005524">
    <property type="term" value="F:ATP binding"/>
    <property type="evidence" value="ECO:0007669"/>
    <property type="project" value="UniProtKB-KW"/>
</dbReference>
<evidence type="ECO:0000256" key="7">
    <source>
        <dbReference type="ARBA" id="ARBA00022953"/>
    </source>
</evidence>
<feature type="domain" description="RdRp catalytic" evidence="9">
    <location>
        <begin position="1360"/>
        <end position="1467"/>
    </location>
</feature>
<evidence type="ECO:0000256" key="3">
    <source>
        <dbReference type="ARBA" id="ARBA00022695"/>
    </source>
</evidence>
<keyword evidence="1" id="KW-0696">RNA-directed RNA polymerase</keyword>
<dbReference type="GO" id="GO:0006396">
    <property type="term" value="P:RNA processing"/>
    <property type="evidence" value="ECO:0007669"/>
    <property type="project" value="InterPro"/>
</dbReference>
<dbReference type="PROSITE" id="PS51743">
    <property type="entry name" value="ALPHAVIRUS_MT"/>
    <property type="match status" value="1"/>
</dbReference>
<evidence type="ECO:0000259" key="11">
    <source>
        <dbReference type="PROSITE" id="PS51743"/>
    </source>
</evidence>
<keyword evidence="6" id="KW-0067">ATP-binding</keyword>
<dbReference type="KEGG" id="vg:80539625"/>
<keyword evidence="2" id="KW-0808">Transferase</keyword>
<dbReference type="SUPFAM" id="SSF52540">
    <property type="entry name" value="P-loop containing nucleoside triphosphate hydrolases"/>
    <property type="match status" value="1"/>
</dbReference>